<evidence type="ECO:0000313" key="3">
    <source>
        <dbReference type="Proteomes" id="UP000178606"/>
    </source>
</evidence>
<protein>
    <recommendedName>
        <fullName evidence="1">Rhodanese domain-containing protein</fullName>
    </recommendedName>
</protein>
<evidence type="ECO:0000313" key="2">
    <source>
        <dbReference type="EMBL" id="OGG56545.1"/>
    </source>
</evidence>
<dbReference type="InterPro" id="IPR001307">
    <property type="entry name" value="Thiosulphate_STrfase_CS"/>
</dbReference>
<comment type="caution">
    <text evidence="2">The sequence shown here is derived from an EMBL/GenBank/DDBJ whole genome shotgun (WGS) entry which is preliminary data.</text>
</comment>
<organism evidence="2 3">
    <name type="scientific">Handelsmanbacteria sp. (strain RIFCSPLOWO2_12_FULL_64_10)</name>
    <dbReference type="NCBI Taxonomy" id="1817868"/>
    <lineage>
        <taxon>Bacteria</taxon>
        <taxon>Candidatus Handelsmaniibacteriota</taxon>
    </lineage>
</organism>
<sequence>MNTVRSNHLPLKAIAILLVGSGMGLAYNALSSAGIPLRTPPQPSFADLVSWSLHVEGLRVTLAEAMRAFDRREATFIDARPLRDYVAGHIPGALSLPASDFEARGRDLLRDLPKDARIITYCSGERCQSSLLLARMLIEKLGYRRTGVFFDGWHAWNAAAHPFMIGEMP</sequence>
<dbReference type="CDD" id="cd00158">
    <property type="entry name" value="RHOD"/>
    <property type="match status" value="1"/>
</dbReference>
<dbReference type="PROSITE" id="PS50206">
    <property type="entry name" value="RHODANESE_3"/>
    <property type="match status" value="1"/>
</dbReference>
<feature type="domain" description="Rhodanese" evidence="1">
    <location>
        <begin position="70"/>
        <end position="165"/>
    </location>
</feature>
<dbReference type="AlphaFoldDB" id="A0A1F6D5A1"/>
<accession>A0A1F6D5A1</accession>
<dbReference type="InterPro" id="IPR036873">
    <property type="entry name" value="Rhodanese-like_dom_sf"/>
</dbReference>
<dbReference type="PROSITE" id="PS00380">
    <property type="entry name" value="RHODANESE_1"/>
    <property type="match status" value="1"/>
</dbReference>
<evidence type="ECO:0000259" key="1">
    <source>
        <dbReference type="PROSITE" id="PS50206"/>
    </source>
</evidence>
<dbReference type="GO" id="GO:0004792">
    <property type="term" value="F:thiosulfate-cyanide sulfurtransferase activity"/>
    <property type="evidence" value="ECO:0007669"/>
    <property type="project" value="InterPro"/>
</dbReference>
<dbReference type="Gene3D" id="3.40.250.10">
    <property type="entry name" value="Rhodanese-like domain"/>
    <property type="match status" value="1"/>
</dbReference>
<dbReference type="Pfam" id="PF00581">
    <property type="entry name" value="Rhodanese"/>
    <property type="match status" value="1"/>
</dbReference>
<dbReference type="EMBL" id="MFKF01000027">
    <property type="protein sequence ID" value="OGG56545.1"/>
    <property type="molecule type" value="Genomic_DNA"/>
</dbReference>
<dbReference type="SMART" id="SM00450">
    <property type="entry name" value="RHOD"/>
    <property type="match status" value="1"/>
</dbReference>
<dbReference type="InterPro" id="IPR001763">
    <property type="entry name" value="Rhodanese-like_dom"/>
</dbReference>
<reference evidence="2 3" key="1">
    <citation type="journal article" date="2016" name="Nat. Commun.">
        <title>Thousands of microbial genomes shed light on interconnected biogeochemical processes in an aquifer system.</title>
        <authorList>
            <person name="Anantharaman K."/>
            <person name="Brown C.T."/>
            <person name="Hug L.A."/>
            <person name="Sharon I."/>
            <person name="Castelle C.J."/>
            <person name="Probst A.J."/>
            <person name="Thomas B.C."/>
            <person name="Singh A."/>
            <person name="Wilkins M.J."/>
            <person name="Karaoz U."/>
            <person name="Brodie E.L."/>
            <person name="Williams K.H."/>
            <person name="Hubbard S.S."/>
            <person name="Banfield J.F."/>
        </authorList>
    </citation>
    <scope>NUCLEOTIDE SEQUENCE [LARGE SCALE GENOMIC DNA]</scope>
    <source>
        <strain evidence="3">RIFCSPLOWO2_12_FULL_64_10</strain>
    </source>
</reference>
<name>A0A1F6D5A1_HANXR</name>
<proteinExistence type="predicted"/>
<dbReference type="Proteomes" id="UP000178606">
    <property type="component" value="Unassembled WGS sequence"/>
</dbReference>
<dbReference type="SUPFAM" id="SSF52821">
    <property type="entry name" value="Rhodanese/Cell cycle control phosphatase"/>
    <property type="match status" value="1"/>
</dbReference>
<gene>
    <name evidence="2" type="ORF">A3F84_22535</name>
</gene>